<keyword evidence="2" id="KW-1185">Reference proteome</keyword>
<dbReference type="EMBL" id="JYDO01002035">
    <property type="protein sequence ID" value="KRZ63736.1"/>
    <property type="molecule type" value="Genomic_DNA"/>
</dbReference>
<evidence type="ECO:0000313" key="2">
    <source>
        <dbReference type="Proteomes" id="UP000054843"/>
    </source>
</evidence>
<accession>A0A0V1LW66</accession>
<sequence length="44" mass="5246">MFFEFIFGFQLYLNLAYENAPLHDIFLNCFKYSLKSAGNVMERC</sequence>
<dbReference type="Proteomes" id="UP000054843">
    <property type="component" value="Unassembled WGS sequence"/>
</dbReference>
<proteinExistence type="predicted"/>
<protein>
    <submittedName>
        <fullName evidence="1">Uncharacterized protein</fullName>
    </submittedName>
</protein>
<evidence type="ECO:0000313" key="1">
    <source>
        <dbReference type="EMBL" id="KRZ63736.1"/>
    </source>
</evidence>
<reference evidence="1 2" key="1">
    <citation type="submission" date="2015-01" db="EMBL/GenBank/DDBJ databases">
        <title>Evolution of Trichinella species and genotypes.</title>
        <authorList>
            <person name="Korhonen P.K."/>
            <person name="Edoardo P."/>
            <person name="Giuseppe L.R."/>
            <person name="Gasser R.B."/>
        </authorList>
    </citation>
    <scope>NUCLEOTIDE SEQUENCE [LARGE SCALE GENOMIC DNA]</scope>
    <source>
        <strain evidence="1">ISS1980</strain>
    </source>
</reference>
<dbReference type="AlphaFoldDB" id="A0A0V1LW66"/>
<organism evidence="1 2">
    <name type="scientific">Trichinella papuae</name>
    <dbReference type="NCBI Taxonomy" id="268474"/>
    <lineage>
        <taxon>Eukaryota</taxon>
        <taxon>Metazoa</taxon>
        <taxon>Ecdysozoa</taxon>
        <taxon>Nematoda</taxon>
        <taxon>Enoplea</taxon>
        <taxon>Dorylaimia</taxon>
        <taxon>Trichinellida</taxon>
        <taxon>Trichinellidae</taxon>
        <taxon>Trichinella</taxon>
    </lineage>
</organism>
<gene>
    <name evidence="1" type="ORF">T10_11615</name>
</gene>
<comment type="caution">
    <text evidence="1">The sequence shown here is derived from an EMBL/GenBank/DDBJ whole genome shotgun (WGS) entry which is preliminary data.</text>
</comment>
<name>A0A0V1LW66_9BILA</name>